<dbReference type="SUPFAM" id="SSF49777">
    <property type="entry name" value="PEBP-like"/>
    <property type="match status" value="1"/>
</dbReference>
<dbReference type="RefSeq" id="WP_394385336.1">
    <property type="nucleotide sequence ID" value="NZ_JBIGIB010000003.1"/>
</dbReference>
<dbReference type="Pfam" id="PF01161">
    <property type="entry name" value="PBP"/>
    <property type="match status" value="1"/>
</dbReference>
<sequence length="552" mass="55803">MTAPRPRSLGAGALLLAGAAHLLSACGGGGSAPAPAPTPTPAPVPAPAPTPAPTPSPAPAPTPAPSPAPTPAPAPAPGFTLTSSVGAEGAALPADYTCDGTGSSPALSWTGAPAGTQEFALLMTTLPGDGSTKYNWVVYRIAASRSGLARDAYGVARFGVGSDGPMAAYQPPCSQGPGSKVYTFTLYALSAAPTLPAGSVTGDTLLTALTPLTLGKATLNLNYARSSSSPGNATACVNVRNSLNASTTGRAQASCDASYAYIASDGLATHAMMDGITATNLQVPTAQHFFGTNAWRIPLNPVAASSPVSATDGPIGVAVNGVPIFNPCKQGGCQNGDTKVLGELDVCNGHAGRADDYHYHAAPVCLMAGKPSSYWDTHPLGWALDGYGIFGYNDADGRVAARDGQCGGNTNAVSNAPAGYSYHVTDAAPYVLSCFHGVPSPDLAGQAAKYTPMRQPPVTPFAVSAMTLATEAATGAQVLQFTSARSFTTTATGSDSYANTPGTYRIRYVALSGTELETQLALPAHQGRSACWRFEFSTSAGVATQPATVYCH</sequence>
<dbReference type="InterPro" id="IPR036610">
    <property type="entry name" value="PEBP-like_sf"/>
</dbReference>
<feature type="chain" id="PRO_5046048574" evidence="2">
    <location>
        <begin position="26"/>
        <end position="552"/>
    </location>
</feature>
<dbReference type="Pfam" id="PF14240">
    <property type="entry name" value="YHYH"/>
    <property type="match status" value="1"/>
</dbReference>
<evidence type="ECO:0000313" key="5">
    <source>
        <dbReference type="Proteomes" id="UP001606303"/>
    </source>
</evidence>
<dbReference type="PANTHER" id="PTHR30289:SF8">
    <property type="entry name" value="YHYH DOMAIN-CONTAINING PROTEIN"/>
    <property type="match status" value="1"/>
</dbReference>
<feature type="region of interest" description="Disordered" evidence="1">
    <location>
        <begin position="25"/>
        <end position="83"/>
    </location>
</feature>
<dbReference type="EMBL" id="JBIGIB010000003">
    <property type="protein sequence ID" value="MFG6467605.1"/>
    <property type="molecule type" value="Genomic_DNA"/>
</dbReference>
<evidence type="ECO:0000256" key="1">
    <source>
        <dbReference type="SAM" id="MobiDB-lite"/>
    </source>
</evidence>
<evidence type="ECO:0000256" key="2">
    <source>
        <dbReference type="SAM" id="SignalP"/>
    </source>
</evidence>
<dbReference type="PROSITE" id="PS51257">
    <property type="entry name" value="PROKAR_LIPOPROTEIN"/>
    <property type="match status" value="1"/>
</dbReference>
<gene>
    <name evidence="4" type="ORF">ACG01O_13355</name>
</gene>
<feature type="signal peptide" evidence="2">
    <location>
        <begin position="1"/>
        <end position="25"/>
    </location>
</feature>
<keyword evidence="5" id="KW-1185">Reference proteome</keyword>
<dbReference type="CDD" id="cd00865">
    <property type="entry name" value="PEBP_bact_arch"/>
    <property type="match status" value="1"/>
</dbReference>
<feature type="compositionally biased region" description="Pro residues" evidence="1">
    <location>
        <begin position="34"/>
        <end position="76"/>
    </location>
</feature>
<dbReference type="Proteomes" id="UP001606303">
    <property type="component" value="Unassembled WGS sequence"/>
</dbReference>
<organism evidence="4 5">
    <name type="scientific">Pelomonas baiyunensis</name>
    <dbReference type="NCBI Taxonomy" id="3299026"/>
    <lineage>
        <taxon>Bacteria</taxon>
        <taxon>Pseudomonadati</taxon>
        <taxon>Pseudomonadota</taxon>
        <taxon>Betaproteobacteria</taxon>
        <taxon>Burkholderiales</taxon>
        <taxon>Sphaerotilaceae</taxon>
        <taxon>Roseateles</taxon>
    </lineage>
</organism>
<dbReference type="PANTHER" id="PTHR30289">
    <property type="entry name" value="UNCHARACTERIZED PROTEIN YBCL-RELATED"/>
    <property type="match status" value="1"/>
</dbReference>
<accession>A0ABW7H064</accession>
<proteinExistence type="predicted"/>
<evidence type="ECO:0000259" key="3">
    <source>
        <dbReference type="Pfam" id="PF14240"/>
    </source>
</evidence>
<protein>
    <submittedName>
        <fullName evidence="4">YHYH protein</fullName>
    </submittedName>
</protein>
<feature type="domain" description="YHYH" evidence="3">
    <location>
        <begin position="295"/>
        <end position="393"/>
    </location>
</feature>
<name>A0ABW7H064_9BURK</name>
<dbReference type="InterPro" id="IPR005247">
    <property type="entry name" value="YbhB_YbcL/LppC-like"/>
</dbReference>
<dbReference type="InterPro" id="IPR008914">
    <property type="entry name" value="PEBP"/>
</dbReference>
<reference evidence="4 5" key="1">
    <citation type="submission" date="2024-08" db="EMBL/GenBank/DDBJ databases">
        <authorList>
            <person name="Lu H."/>
        </authorList>
    </citation>
    <scope>NUCLEOTIDE SEQUENCE [LARGE SCALE GENOMIC DNA]</scope>
    <source>
        <strain evidence="4 5">BYS87W</strain>
    </source>
</reference>
<dbReference type="Gene3D" id="3.90.280.10">
    <property type="entry name" value="PEBP-like"/>
    <property type="match status" value="1"/>
</dbReference>
<evidence type="ECO:0000313" key="4">
    <source>
        <dbReference type="EMBL" id="MFG6467605.1"/>
    </source>
</evidence>
<dbReference type="InterPro" id="IPR025924">
    <property type="entry name" value="YHYH_dom"/>
</dbReference>
<keyword evidence="2" id="KW-0732">Signal</keyword>
<comment type="caution">
    <text evidence="4">The sequence shown here is derived from an EMBL/GenBank/DDBJ whole genome shotgun (WGS) entry which is preliminary data.</text>
</comment>